<protein>
    <submittedName>
        <fullName evidence="7">Putative membrane protein</fullName>
    </submittedName>
</protein>
<dbReference type="KEGG" id="cpas:Clopa_1435"/>
<reference evidence="7 8" key="1">
    <citation type="submission" date="2012-01" db="EMBL/GenBank/DDBJ databases">
        <title>Complete sequence of chromosome of Clostridium pasteurianum BC1.</title>
        <authorList>
            <consortium name="US DOE Joint Genome Institute"/>
            <person name="Lucas S."/>
            <person name="Han J."/>
            <person name="Lapidus A."/>
            <person name="Cheng J.-F."/>
            <person name="Goodwin L."/>
            <person name="Pitluck S."/>
            <person name="Peters L."/>
            <person name="Mikhailova N."/>
            <person name="Teshima H."/>
            <person name="Detter J.C."/>
            <person name="Han C."/>
            <person name="Tapia R."/>
            <person name="Land M."/>
            <person name="Hauser L."/>
            <person name="Kyrpides N."/>
            <person name="Ivanova N."/>
            <person name="Pagani I."/>
            <person name="Dunn J."/>
            <person name="Taghavi S."/>
            <person name="Francis A."/>
            <person name="van der Lelie D."/>
            <person name="Woyke T."/>
        </authorList>
    </citation>
    <scope>NUCLEOTIDE SEQUENCE [LARGE SCALE GENOMIC DNA]</scope>
    <source>
        <strain evidence="7 8">BC1</strain>
    </source>
</reference>
<gene>
    <name evidence="7" type="ORF">Clopa_1435</name>
</gene>
<feature type="transmembrane region" description="Helical" evidence="5">
    <location>
        <begin position="75"/>
        <end position="94"/>
    </location>
</feature>
<dbReference type="eggNOG" id="COG2314">
    <property type="taxonomic scope" value="Bacteria"/>
</dbReference>
<evidence type="ECO:0000256" key="3">
    <source>
        <dbReference type="ARBA" id="ARBA00022989"/>
    </source>
</evidence>
<dbReference type="AlphaFoldDB" id="R4K9U3"/>
<comment type="subcellular location">
    <subcellularLocation>
        <location evidence="1">Membrane</location>
        <topology evidence="1">Multi-pass membrane protein</topology>
    </subcellularLocation>
</comment>
<dbReference type="PANTHER" id="PTHR21016">
    <property type="entry name" value="BETA-AMYLOID BINDING PROTEIN-RELATED"/>
    <property type="match status" value="1"/>
</dbReference>
<feature type="domain" description="TM2" evidence="6">
    <location>
        <begin position="47"/>
        <end position="94"/>
    </location>
</feature>
<dbReference type="OrthoDB" id="8215804at2"/>
<accession>R4K9U3</accession>
<dbReference type="InterPro" id="IPR050932">
    <property type="entry name" value="TM2D1-3-like"/>
</dbReference>
<name>R4K9U3_CLOPA</name>
<sequence>MDSNKVDMFIASTGTKYLPNEKLMTVRSRIETLDDSKLMILQSLDYKDPTVVLILSIFFGHFGVDRFILGQVGLGIIKLLTFGGLGIWTIIDWFTAMKRTKEKNYNTLLEVIM</sequence>
<keyword evidence="4 5" id="KW-0472">Membrane</keyword>
<evidence type="ECO:0000256" key="2">
    <source>
        <dbReference type="ARBA" id="ARBA00022692"/>
    </source>
</evidence>
<evidence type="ECO:0000259" key="6">
    <source>
        <dbReference type="Pfam" id="PF05154"/>
    </source>
</evidence>
<dbReference type="PANTHER" id="PTHR21016:SF25">
    <property type="entry name" value="TM2 DOMAIN-CONTAINING PROTEIN DDB_G0277895-RELATED"/>
    <property type="match status" value="1"/>
</dbReference>
<dbReference type="Pfam" id="PF05154">
    <property type="entry name" value="TM2"/>
    <property type="match status" value="1"/>
</dbReference>
<dbReference type="HOGENOM" id="CLU_081297_7_1_9"/>
<proteinExistence type="predicted"/>
<keyword evidence="8" id="KW-1185">Reference proteome</keyword>
<evidence type="ECO:0000256" key="5">
    <source>
        <dbReference type="SAM" id="Phobius"/>
    </source>
</evidence>
<dbReference type="GO" id="GO:0016020">
    <property type="term" value="C:membrane"/>
    <property type="evidence" value="ECO:0007669"/>
    <property type="project" value="UniProtKB-SubCell"/>
</dbReference>
<keyword evidence="2 5" id="KW-0812">Transmembrane</keyword>
<dbReference type="STRING" id="86416.Clopa_1435"/>
<dbReference type="Proteomes" id="UP000013523">
    <property type="component" value="Chromosome"/>
</dbReference>
<evidence type="ECO:0000256" key="1">
    <source>
        <dbReference type="ARBA" id="ARBA00004141"/>
    </source>
</evidence>
<evidence type="ECO:0000256" key="4">
    <source>
        <dbReference type="ARBA" id="ARBA00023136"/>
    </source>
</evidence>
<dbReference type="InterPro" id="IPR007829">
    <property type="entry name" value="TM2"/>
</dbReference>
<dbReference type="EMBL" id="CP003261">
    <property type="protein sequence ID" value="AGK96410.1"/>
    <property type="molecule type" value="Genomic_DNA"/>
</dbReference>
<dbReference type="PATRIC" id="fig|86416.3.peg.1433"/>
<dbReference type="RefSeq" id="WP_015614732.1">
    <property type="nucleotide sequence ID" value="NC_021182.1"/>
</dbReference>
<keyword evidence="3 5" id="KW-1133">Transmembrane helix</keyword>
<evidence type="ECO:0000313" key="8">
    <source>
        <dbReference type="Proteomes" id="UP000013523"/>
    </source>
</evidence>
<evidence type="ECO:0000313" key="7">
    <source>
        <dbReference type="EMBL" id="AGK96410.1"/>
    </source>
</evidence>
<organism evidence="7 8">
    <name type="scientific">Clostridium pasteurianum BC1</name>
    <dbReference type="NCBI Taxonomy" id="86416"/>
    <lineage>
        <taxon>Bacteria</taxon>
        <taxon>Bacillati</taxon>
        <taxon>Bacillota</taxon>
        <taxon>Clostridia</taxon>
        <taxon>Eubacteriales</taxon>
        <taxon>Clostridiaceae</taxon>
        <taxon>Clostridium</taxon>
    </lineage>
</organism>